<evidence type="ECO:0000313" key="1">
    <source>
        <dbReference type="EMBL" id="KAE9383268.1"/>
    </source>
</evidence>
<protein>
    <recommendedName>
        <fullName evidence="3">F-box domain-containing protein</fullName>
    </recommendedName>
</protein>
<accession>A0A6A4GCX7</accession>
<proteinExistence type="predicted"/>
<dbReference type="EMBL" id="ML770599">
    <property type="protein sequence ID" value="KAE9383268.1"/>
    <property type="molecule type" value="Genomic_DNA"/>
</dbReference>
<dbReference type="Proteomes" id="UP000799118">
    <property type="component" value="Unassembled WGS sequence"/>
</dbReference>
<name>A0A6A4GCX7_9AGAR</name>
<dbReference type="Gene3D" id="3.80.10.10">
    <property type="entry name" value="Ribonuclease Inhibitor"/>
    <property type="match status" value="1"/>
</dbReference>
<organism evidence="1 2">
    <name type="scientific">Gymnopus androsaceus JB14</name>
    <dbReference type="NCBI Taxonomy" id="1447944"/>
    <lineage>
        <taxon>Eukaryota</taxon>
        <taxon>Fungi</taxon>
        <taxon>Dikarya</taxon>
        <taxon>Basidiomycota</taxon>
        <taxon>Agaricomycotina</taxon>
        <taxon>Agaricomycetes</taxon>
        <taxon>Agaricomycetidae</taxon>
        <taxon>Agaricales</taxon>
        <taxon>Marasmiineae</taxon>
        <taxon>Omphalotaceae</taxon>
        <taxon>Gymnopus</taxon>
    </lineage>
</organism>
<dbReference type="InterPro" id="IPR032675">
    <property type="entry name" value="LRR_dom_sf"/>
</dbReference>
<evidence type="ECO:0000313" key="2">
    <source>
        <dbReference type="Proteomes" id="UP000799118"/>
    </source>
</evidence>
<reference evidence="1" key="1">
    <citation type="journal article" date="2019" name="Environ. Microbiol.">
        <title>Fungal ecological strategies reflected in gene transcription - a case study of two litter decomposers.</title>
        <authorList>
            <person name="Barbi F."/>
            <person name="Kohler A."/>
            <person name="Barry K."/>
            <person name="Baskaran P."/>
            <person name="Daum C."/>
            <person name="Fauchery L."/>
            <person name="Ihrmark K."/>
            <person name="Kuo A."/>
            <person name="LaButti K."/>
            <person name="Lipzen A."/>
            <person name="Morin E."/>
            <person name="Grigoriev I.V."/>
            <person name="Henrissat B."/>
            <person name="Lindahl B."/>
            <person name="Martin F."/>
        </authorList>
    </citation>
    <scope>NUCLEOTIDE SEQUENCE</scope>
    <source>
        <strain evidence="1">JB14</strain>
    </source>
</reference>
<dbReference type="AlphaFoldDB" id="A0A6A4GCX7"/>
<keyword evidence="2" id="KW-1185">Reference proteome</keyword>
<evidence type="ECO:0008006" key="3">
    <source>
        <dbReference type="Google" id="ProtNLM"/>
    </source>
</evidence>
<gene>
    <name evidence="1" type="ORF">BT96DRAFT_929909</name>
</gene>
<sequence>MIDLSHLTELSIGTRYMGSSAAILLAKCPLLQTFTVGHFDNGLGGDEGLSIPSIHHTRLTSLNLRELNSFSARIFWKNLSLPNLSHLSVHFFMGYMLQVVLEHADAYDNLDDLKEMLIRSKCTLQSVILTTSYSPHLPSNVRSFLQEIPISDGPDTCVIVDGHRKLLHKITS</sequence>